<dbReference type="EMBL" id="GL945017">
    <property type="protein sequence ID" value="EGN57459.1"/>
    <property type="molecule type" value="Genomic_DNA"/>
</dbReference>
<evidence type="ECO:0000313" key="3">
    <source>
        <dbReference type="Proteomes" id="UP000002772"/>
    </source>
</evidence>
<protein>
    <recommendedName>
        <fullName evidence="4">Lipocalin-like domain-containing protein</fullName>
    </recommendedName>
</protein>
<keyword evidence="1" id="KW-0732">Signal</keyword>
<evidence type="ECO:0000313" key="2">
    <source>
        <dbReference type="EMBL" id="EGN57459.1"/>
    </source>
</evidence>
<dbReference type="HOGENOM" id="CLU_784945_0_0_10"/>
<keyword evidence="3" id="KW-1185">Reference proteome</keyword>
<reference evidence="3" key="1">
    <citation type="journal article" date="2011" name="Stand. Genomic Sci.">
        <title>Non-contiguous finished genome sequence of the opportunistic oral pathogen Prevotella multisaccharivorax type strain (PPPA20).</title>
        <authorList>
            <person name="Pati A."/>
            <person name="Gronow S."/>
            <person name="Lu M."/>
            <person name="Lapidus A."/>
            <person name="Nolan M."/>
            <person name="Lucas S."/>
            <person name="Hammon N."/>
            <person name="Deshpande S."/>
            <person name="Cheng J.F."/>
            <person name="Tapia R."/>
            <person name="Han C."/>
            <person name="Goodwin L."/>
            <person name="Pitluck S."/>
            <person name="Liolios K."/>
            <person name="Pagani I."/>
            <person name="Mavromatis K."/>
            <person name="Mikhailova N."/>
            <person name="Huntemann M."/>
            <person name="Chen A."/>
            <person name="Palaniappan K."/>
            <person name="Land M."/>
            <person name="Hauser L."/>
            <person name="Detter J.C."/>
            <person name="Brambilla E.M."/>
            <person name="Rohde M."/>
            <person name="Goker M."/>
            <person name="Woyke T."/>
            <person name="Bristow J."/>
            <person name="Eisen J.A."/>
            <person name="Markowitz V."/>
            <person name="Hugenholtz P."/>
            <person name="Kyrpides N.C."/>
            <person name="Klenk H.P."/>
            <person name="Ivanova N."/>
        </authorList>
    </citation>
    <scope>NUCLEOTIDE SEQUENCE [LARGE SCALE GENOMIC DNA]</scope>
    <source>
        <strain evidence="3">DSM 17128</strain>
    </source>
</reference>
<proteinExistence type="predicted"/>
<evidence type="ECO:0000256" key="1">
    <source>
        <dbReference type="SAM" id="SignalP"/>
    </source>
</evidence>
<organism evidence="2 3">
    <name type="scientific">Hallella multisaccharivorax DSM 17128</name>
    <dbReference type="NCBI Taxonomy" id="688246"/>
    <lineage>
        <taxon>Bacteria</taxon>
        <taxon>Pseudomonadati</taxon>
        <taxon>Bacteroidota</taxon>
        <taxon>Bacteroidia</taxon>
        <taxon>Bacteroidales</taxon>
        <taxon>Prevotellaceae</taxon>
        <taxon>Hallella</taxon>
    </lineage>
</organism>
<feature type="chain" id="PRO_5003381141" description="Lipocalin-like domain-containing protein" evidence="1">
    <location>
        <begin position="25"/>
        <end position="353"/>
    </location>
</feature>
<dbReference type="AlphaFoldDB" id="F8N7J9"/>
<dbReference type="PROSITE" id="PS51257">
    <property type="entry name" value="PROKAR_LIPOPROTEIN"/>
    <property type="match status" value="1"/>
</dbReference>
<dbReference type="RefSeq" id="WP_007575029.1">
    <property type="nucleotide sequence ID" value="NZ_BPTS01000002.1"/>
</dbReference>
<accession>F8N7J9</accession>
<sequence>MRKVFSFMLLIAATLTLGLLSSCGSDDNGPSDSIQSFTADNVVGSWMITEVDGDSFKSFKKGAVLTFNSNGTCSTGFYMEDAYKIQDGKIYTYYAETDEPMYIYTLVSGDASNLTVRVGGTLDESDMSITIKLQKVSSSVESQRIHFMSDTINIKYGASKLIDTDKPLGSVQLSISDPFVSTISVNGTEATLNAVHVGETKLYLKQTLDGRDYNDSCLVIVSPKTSAYGFVLEKLGATKKEVMSANDEYYQMGPSVGGFDGVNYSSGHKGDYYYEFDSNDKLVAIKVKLGRSRYSYDDVVESLLERYEYESGSQNVKWYKHEDVMMVRLEKTASEIFIWFAKDPEVMYKYFPW</sequence>
<name>F8N7J9_9BACT</name>
<evidence type="ECO:0008006" key="4">
    <source>
        <dbReference type="Google" id="ProtNLM"/>
    </source>
</evidence>
<gene>
    <name evidence="2" type="ORF">Premu_2065</name>
</gene>
<feature type="signal peptide" evidence="1">
    <location>
        <begin position="1"/>
        <end position="24"/>
    </location>
</feature>
<dbReference type="Proteomes" id="UP000002772">
    <property type="component" value="Unassembled WGS sequence"/>
</dbReference>
<dbReference type="STRING" id="688246.Premu_2065"/>